<evidence type="ECO:0000313" key="2">
    <source>
        <dbReference type="Proteomes" id="UP000886523"/>
    </source>
</evidence>
<protein>
    <submittedName>
        <fullName evidence="1">Uncharacterized protein</fullName>
    </submittedName>
</protein>
<accession>A0A9P6B2M5</accession>
<dbReference type="EMBL" id="MU128941">
    <property type="protein sequence ID" value="KAF9516267.1"/>
    <property type="molecule type" value="Genomic_DNA"/>
</dbReference>
<reference evidence="1" key="1">
    <citation type="journal article" date="2020" name="Nat. Commun.">
        <title>Large-scale genome sequencing of mycorrhizal fungi provides insights into the early evolution of symbiotic traits.</title>
        <authorList>
            <person name="Miyauchi S."/>
            <person name="Kiss E."/>
            <person name="Kuo A."/>
            <person name="Drula E."/>
            <person name="Kohler A."/>
            <person name="Sanchez-Garcia M."/>
            <person name="Morin E."/>
            <person name="Andreopoulos B."/>
            <person name="Barry K.W."/>
            <person name="Bonito G."/>
            <person name="Buee M."/>
            <person name="Carver A."/>
            <person name="Chen C."/>
            <person name="Cichocki N."/>
            <person name="Clum A."/>
            <person name="Culley D."/>
            <person name="Crous P.W."/>
            <person name="Fauchery L."/>
            <person name="Girlanda M."/>
            <person name="Hayes R.D."/>
            <person name="Keri Z."/>
            <person name="LaButti K."/>
            <person name="Lipzen A."/>
            <person name="Lombard V."/>
            <person name="Magnuson J."/>
            <person name="Maillard F."/>
            <person name="Murat C."/>
            <person name="Nolan M."/>
            <person name="Ohm R.A."/>
            <person name="Pangilinan J."/>
            <person name="Pereira M.F."/>
            <person name="Perotto S."/>
            <person name="Peter M."/>
            <person name="Pfister S."/>
            <person name="Riley R."/>
            <person name="Sitrit Y."/>
            <person name="Stielow J.B."/>
            <person name="Szollosi G."/>
            <person name="Zifcakova L."/>
            <person name="Stursova M."/>
            <person name="Spatafora J.W."/>
            <person name="Tedersoo L."/>
            <person name="Vaario L.M."/>
            <person name="Yamada A."/>
            <person name="Yan M."/>
            <person name="Wang P."/>
            <person name="Xu J."/>
            <person name="Bruns T."/>
            <person name="Baldrian P."/>
            <person name="Vilgalys R."/>
            <person name="Dunand C."/>
            <person name="Henrissat B."/>
            <person name="Grigoriev I.V."/>
            <person name="Hibbett D."/>
            <person name="Nagy L.G."/>
            <person name="Martin F.M."/>
        </authorList>
    </citation>
    <scope>NUCLEOTIDE SEQUENCE</scope>
    <source>
        <strain evidence="1">UP504</strain>
    </source>
</reference>
<dbReference type="Proteomes" id="UP000886523">
    <property type="component" value="Unassembled WGS sequence"/>
</dbReference>
<sequence length="120" mass="13487">MVWTIVTQLYFASPLYSSAFRCLFLQRIDLLPVISISVGYMFSVTAFNMKLVHHPSLGNFFETSSLLVTLIMDRRLASACARRLAWSTADSLTALRIRTADLMDSEHALVTSLSDELVHT</sequence>
<evidence type="ECO:0000313" key="1">
    <source>
        <dbReference type="EMBL" id="KAF9516267.1"/>
    </source>
</evidence>
<dbReference type="AlphaFoldDB" id="A0A9P6B2M5"/>
<gene>
    <name evidence="1" type="ORF">BS47DRAFT_1341099</name>
</gene>
<comment type="caution">
    <text evidence="1">The sequence shown here is derived from an EMBL/GenBank/DDBJ whole genome shotgun (WGS) entry which is preliminary data.</text>
</comment>
<organism evidence="1 2">
    <name type="scientific">Hydnum rufescens UP504</name>
    <dbReference type="NCBI Taxonomy" id="1448309"/>
    <lineage>
        <taxon>Eukaryota</taxon>
        <taxon>Fungi</taxon>
        <taxon>Dikarya</taxon>
        <taxon>Basidiomycota</taxon>
        <taxon>Agaricomycotina</taxon>
        <taxon>Agaricomycetes</taxon>
        <taxon>Cantharellales</taxon>
        <taxon>Hydnaceae</taxon>
        <taxon>Hydnum</taxon>
    </lineage>
</organism>
<proteinExistence type="predicted"/>
<dbReference type="OrthoDB" id="432719at2759"/>
<name>A0A9P6B2M5_9AGAM</name>
<keyword evidence="2" id="KW-1185">Reference proteome</keyword>